<keyword evidence="3" id="KW-1185">Reference proteome</keyword>
<gene>
    <name evidence="2" type="ORF">BaRGS_00025094</name>
</gene>
<sequence length="364" mass="39173">MALSDNSLFKHSTSSAQQSCKLDSLPHLMALAHKPPSGLPGSVAIHLPAFKRKRIEQWCEDVAHYLRTGSLCRSVIGHVIEDNRAGQPAQSQPVPGVRSAPPGNSRTASVGTMTDAGNNKFDVGFKVTKIECTAPPTGRGTPMPDASGPLPVVKFSYSHYNDQRKKMDRLVQGLPSVLSTPAPASTPGADRLTHNGAVVYVNGEEPIRGAGFGSAGSGRERERVGKTSARASPVPASRSSSGEPRLRNSVPAPSGNQARGFRSHSPGPNHTTQSHNLHVNHGNRVTGSSEIVVIEDNFHHKDFSSTGFRTNNLPSGNFAFRRSPNVHKARQKIMSNARRSMSQENHSSTHLPVQNCWAMAELTW</sequence>
<evidence type="ECO:0000313" key="2">
    <source>
        <dbReference type="EMBL" id="KAK7483661.1"/>
    </source>
</evidence>
<feature type="compositionally biased region" description="Polar residues" evidence="1">
    <location>
        <begin position="102"/>
        <end position="115"/>
    </location>
</feature>
<reference evidence="2 3" key="1">
    <citation type="journal article" date="2023" name="Sci. Data">
        <title>Genome assembly of the Korean intertidal mud-creeper Batillaria attramentaria.</title>
        <authorList>
            <person name="Patra A.K."/>
            <person name="Ho P.T."/>
            <person name="Jun S."/>
            <person name="Lee S.J."/>
            <person name="Kim Y."/>
            <person name="Won Y.J."/>
        </authorList>
    </citation>
    <scope>NUCLEOTIDE SEQUENCE [LARGE SCALE GENOMIC DNA]</scope>
    <source>
        <strain evidence="2">Wonlab-2016</strain>
    </source>
</reference>
<comment type="caution">
    <text evidence="2">The sequence shown here is derived from an EMBL/GenBank/DDBJ whole genome shotgun (WGS) entry which is preliminary data.</text>
</comment>
<proteinExistence type="predicted"/>
<organism evidence="2 3">
    <name type="scientific">Batillaria attramentaria</name>
    <dbReference type="NCBI Taxonomy" id="370345"/>
    <lineage>
        <taxon>Eukaryota</taxon>
        <taxon>Metazoa</taxon>
        <taxon>Spiralia</taxon>
        <taxon>Lophotrochozoa</taxon>
        <taxon>Mollusca</taxon>
        <taxon>Gastropoda</taxon>
        <taxon>Caenogastropoda</taxon>
        <taxon>Sorbeoconcha</taxon>
        <taxon>Cerithioidea</taxon>
        <taxon>Batillariidae</taxon>
        <taxon>Batillaria</taxon>
    </lineage>
</organism>
<name>A0ABD0K993_9CAEN</name>
<dbReference type="Proteomes" id="UP001519460">
    <property type="component" value="Unassembled WGS sequence"/>
</dbReference>
<feature type="region of interest" description="Disordered" evidence="1">
    <location>
        <begin position="84"/>
        <end position="115"/>
    </location>
</feature>
<accession>A0ABD0K993</accession>
<protein>
    <submittedName>
        <fullName evidence="2">Uncharacterized protein</fullName>
    </submittedName>
</protein>
<dbReference type="EMBL" id="JACVVK020000223">
    <property type="protein sequence ID" value="KAK7483661.1"/>
    <property type="molecule type" value="Genomic_DNA"/>
</dbReference>
<feature type="compositionally biased region" description="Low complexity" evidence="1">
    <location>
        <begin position="228"/>
        <end position="241"/>
    </location>
</feature>
<evidence type="ECO:0000313" key="3">
    <source>
        <dbReference type="Proteomes" id="UP001519460"/>
    </source>
</evidence>
<dbReference type="AlphaFoldDB" id="A0ABD0K993"/>
<feature type="region of interest" description="Disordered" evidence="1">
    <location>
        <begin position="206"/>
        <end position="281"/>
    </location>
</feature>
<evidence type="ECO:0000256" key="1">
    <source>
        <dbReference type="SAM" id="MobiDB-lite"/>
    </source>
</evidence>
<feature type="compositionally biased region" description="Polar residues" evidence="1">
    <location>
        <begin position="266"/>
        <end position="281"/>
    </location>
</feature>